<evidence type="ECO:0000256" key="7">
    <source>
        <dbReference type="ARBA" id="ARBA00061566"/>
    </source>
</evidence>
<keyword evidence="2" id="KW-0596">Phosphopantetheine</keyword>
<evidence type="ECO:0000313" key="15">
    <source>
        <dbReference type="Proteomes" id="UP000186469"/>
    </source>
</evidence>
<dbReference type="GO" id="GO:0010124">
    <property type="term" value="P:phenylacetate catabolic process"/>
    <property type="evidence" value="ECO:0007669"/>
    <property type="project" value="UniProtKB-UniRule"/>
</dbReference>
<gene>
    <name evidence="14" type="ORF">SAMN02745728_01740</name>
</gene>
<dbReference type="InterPro" id="IPR000873">
    <property type="entry name" value="AMP-dep_synth/lig_dom"/>
</dbReference>
<keyword evidence="4 11" id="KW-0436">Ligase</keyword>
<dbReference type="Pfam" id="PF00501">
    <property type="entry name" value="AMP-binding"/>
    <property type="match status" value="1"/>
</dbReference>
<reference evidence="14 15" key="1">
    <citation type="submission" date="2016-12" db="EMBL/GenBank/DDBJ databases">
        <authorList>
            <person name="Song W.-J."/>
            <person name="Kurnit D.M."/>
        </authorList>
    </citation>
    <scope>NUCLEOTIDE SEQUENCE [LARGE SCALE GENOMIC DNA]</scope>
    <source>
        <strain evidence="14 15">DSM 11393</strain>
    </source>
</reference>
<dbReference type="UniPathway" id="UPA00930"/>
<evidence type="ECO:0000256" key="10">
    <source>
        <dbReference type="ARBA" id="ARBA00075111"/>
    </source>
</evidence>
<dbReference type="InterPro" id="IPR045851">
    <property type="entry name" value="AMP-bd_C_sf"/>
</dbReference>
<evidence type="ECO:0000256" key="3">
    <source>
        <dbReference type="ARBA" id="ARBA00022553"/>
    </source>
</evidence>
<dbReference type="InterPro" id="IPR051414">
    <property type="entry name" value="Adenylate-forming_Reductase"/>
</dbReference>
<dbReference type="EMBL" id="FRDI01000008">
    <property type="protein sequence ID" value="SHN67153.1"/>
    <property type="molecule type" value="Genomic_DNA"/>
</dbReference>
<keyword evidence="15" id="KW-1185">Reference proteome</keyword>
<dbReference type="InterPro" id="IPR011880">
    <property type="entry name" value="PA_CoA_ligase"/>
</dbReference>
<proteinExistence type="inferred from homology"/>
<evidence type="ECO:0000313" key="14">
    <source>
        <dbReference type="EMBL" id="SHN67153.1"/>
    </source>
</evidence>
<dbReference type="InterPro" id="IPR042099">
    <property type="entry name" value="ANL_N_sf"/>
</dbReference>
<dbReference type="Pfam" id="PF14535">
    <property type="entry name" value="AMP-binding_C_2"/>
    <property type="match status" value="1"/>
</dbReference>
<evidence type="ECO:0000256" key="6">
    <source>
        <dbReference type="ARBA" id="ARBA00060591"/>
    </source>
</evidence>
<dbReference type="Gene3D" id="3.40.50.12780">
    <property type="entry name" value="N-terminal domain of ligase-like"/>
    <property type="match status" value="1"/>
</dbReference>
<name>A0A1M7T8Z4_9BACT</name>
<comment type="function">
    <text evidence="11">Catalyzes the activation of phenylacetic acid (PA) to phenylacetyl-CoA (PA-CoA).</text>
</comment>
<evidence type="ECO:0000259" key="12">
    <source>
        <dbReference type="Pfam" id="PF00501"/>
    </source>
</evidence>
<comment type="catalytic activity">
    <reaction evidence="11">
        <text>2-phenylacetate + ATP + CoA = phenylacetyl-CoA + AMP + diphosphate</text>
        <dbReference type="Rhea" id="RHEA:20956"/>
        <dbReference type="ChEBI" id="CHEBI:18401"/>
        <dbReference type="ChEBI" id="CHEBI:30616"/>
        <dbReference type="ChEBI" id="CHEBI:33019"/>
        <dbReference type="ChEBI" id="CHEBI:57287"/>
        <dbReference type="ChEBI" id="CHEBI:57390"/>
        <dbReference type="ChEBI" id="CHEBI:456215"/>
        <dbReference type="EC" id="6.2.1.30"/>
    </reaction>
</comment>
<comment type="pathway">
    <text evidence="6 11">Aromatic compound metabolism; phenylacetate degradation.</text>
</comment>
<evidence type="ECO:0000259" key="13">
    <source>
        <dbReference type="Pfam" id="PF14535"/>
    </source>
</evidence>
<dbReference type="GO" id="GO:0047475">
    <property type="term" value="F:phenylacetate-CoA ligase activity"/>
    <property type="evidence" value="ECO:0007669"/>
    <property type="project" value="UniProtKB-EC"/>
</dbReference>
<evidence type="ECO:0000256" key="9">
    <source>
        <dbReference type="ARBA" id="ARBA00068695"/>
    </source>
</evidence>
<keyword evidence="3" id="KW-0597">Phosphoprotein</keyword>
<dbReference type="GO" id="GO:0000166">
    <property type="term" value="F:nucleotide binding"/>
    <property type="evidence" value="ECO:0007669"/>
    <property type="project" value="UniProtKB-KW"/>
</dbReference>
<dbReference type="OrthoDB" id="5484550at2"/>
<protein>
    <recommendedName>
        <fullName evidence="9 11">Phenylacetate-coenzyme A ligase</fullName>
        <ecNumber evidence="8 11">6.2.1.30</ecNumber>
    </recommendedName>
    <alternativeName>
        <fullName evidence="10 11">Phenylacetyl-CoA ligase</fullName>
    </alternativeName>
</protein>
<dbReference type="Proteomes" id="UP000186469">
    <property type="component" value="Unassembled WGS sequence"/>
</dbReference>
<comment type="similarity">
    <text evidence="7 11">Belongs to the phenylacetyl-CoA ligase family.</text>
</comment>
<evidence type="ECO:0000256" key="11">
    <source>
        <dbReference type="PIRNR" id="PIRNR006444"/>
    </source>
</evidence>
<dbReference type="AlphaFoldDB" id="A0A1M7T8Z4"/>
<organism evidence="14 15">
    <name type="scientific">Desulfovibrio litoralis DSM 11393</name>
    <dbReference type="NCBI Taxonomy" id="1121455"/>
    <lineage>
        <taxon>Bacteria</taxon>
        <taxon>Pseudomonadati</taxon>
        <taxon>Thermodesulfobacteriota</taxon>
        <taxon>Desulfovibrionia</taxon>
        <taxon>Desulfovibrionales</taxon>
        <taxon>Desulfovibrionaceae</taxon>
        <taxon>Desulfovibrio</taxon>
    </lineage>
</organism>
<dbReference type="PIRSF" id="PIRSF006444">
    <property type="entry name" value="PaaK"/>
    <property type="match status" value="1"/>
</dbReference>
<accession>A0A1M7T8Z4</accession>
<feature type="domain" description="AMP-dependent ligase C-terminal" evidence="13">
    <location>
        <begin position="333"/>
        <end position="433"/>
    </location>
</feature>
<evidence type="ECO:0000256" key="5">
    <source>
        <dbReference type="ARBA" id="ARBA00022741"/>
    </source>
</evidence>
<dbReference type="SUPFAM" id="SSF56801">
    <property type="entry name" value="Acetyl-CoA synthetase-like"/>
    <property type="match status" value="1"/>
</dbReference>
<evidence type="ECO:0000256" key="1">
    <source>
        <dbReference type="ARBA" id="ARBA00011245"/>
    </source>
</evidence>
<dbReference type="STRING" id="1121455.SAMN02745728_01740"/>
<evidence type="ECO:0000256" key="8">
    <source>
        <dbReference type="ARBA" id="ARBA00066629"/>
    </source>
</evidence>
<dbReference type="PANTHER" id="PTHR43439:SF2">
    <property type="entry name" value="ENZYME, PUTATIVE (JCVI)-RELATED"/>
    <property type="match status" value="1"/>
</dbReference>
<evidence type="ECO:0000256" key="2">
    <source>
        <dbReference type="ARBA" id="ARBA00022450"/>
    </source>
</evidence>
<evidence type="ECO:0000256" key="4">
    <source>
        <dbReference type="ARBA" id="ARBA00022598"/>
    </source>
</evidence>
<dbReference type="FunFam" id="3.40.50.12780:FF:000016">
    <property type="entry name" value="Phenylacetate-coenzyme A ligase"/>
    <property type="match status" value="1"/>
</dbReference>
<dbReference type="Gene3D" id="3.30.300.30">
    <property type="match status" value="1"/>
</dbReference>
<comment type="subunit">
    <text evidence="1">Monomer.</text>
</comment>
<keyword evidence="5 11" id="KW-0547">Nucleotide-binding</keyword>
<sequence length="435" mass="49302">MDCLHEEEKWTRDEINKAQLVRLQNTVEQALKAPYYAKKLKEAKINASTIKSLDDLKKIPFTTKDDLRAGYPDAFLATPRSEIVRLHASSGTTGTPTVICHTQDDINSWADLMARCMYMVGIRREDSFQNMAGYGLFTGGLGIHYGAERLGCMTIPAGAGNTRRQLKFIQDFKVKAVHILPSYALHIGEKLKEDGFDPRELPAKIALIGAEPHTEEARQRIEHLLGLRAFNSYGLSEMNGPGVAFECIAQNGLHVWEDAYIVEIIDPKTLEPVKDGEIGELVFTTLCRKGMPILRYRTRDLSRFINGSCVCGREHRRIDRILGRSDDMLIIKGCNFYPMQVEQVLLSFPQVGQNYVLELIKEGSIDQLQVKVEINPAFFEEEKKEDMRVLHQLQRNIAERLKDELLFTPKVDLVEANSLPKSEGKAIRVVDKRKD</sequence>
<dbReference type="PANTHER" id="PTHR43439">
    <property type="entry name" value="PHENYLACETATE-COENZYME A LIGASE"/>
    <property type="match status" value="1"/>
</dbReference>
<dbReference type="RefSeq" id="WP_072697428.1">
    <property type="nucleotide sequence ID" value="NZ_FRDI01000008.1"/>
</dbReference>
<dbReference type="CDD" id="cd05913">
    <property type="entry name" value="PaaK"/>
    <property type="match status" value="1"/>
</dbReference>
<feature type="domain" description="AMP-dependent synthetase/ligase" evidence="12">
    <location>
        <begin position="77"/>
        <end position="283"/>
    </location>
</feature>
<dbReference type="EC" id="6.2.1.30" evidence="8 11"/>
<dbReference type="InterPro" id="IPR028154">
    <property type="entry name" value="AMP-dep_Lig_C"/>
</dbReference>